<evidence type="ECO:0000313" key="3">
    <source>
        <dbReference type="Proteomes" id="UP001291309"/>
    </source>
</evidence>
<comment type="caution">
    <text evidence="2">The sequence shown here is derived from an EMBL/GenBank/DDBJ whole genome shotgun (WGS) entry which is preliminary data.</text>
</comment>
<dbReference type="Proteomes" id="UP001291309">
    <property type="component" value="Unassembled WGS sequence"/>
</dbReference>
<dbReference type="Pfam" id="PF09544">
    <property type="entry name" value="DUF2381"/>
    <property type="match status" value="1"/>
</dbReference>
<organism evidence="2 3">
    <name type="scientific">Hyalangium rubrum</name>
    <dbReference type="NCBI Taxonomy" id="3103134"/>
    <lineage>
        <taxon>Bacteria</taxon>
        <taxon>Pseudomonadati</taxon>
        <taxon>Myxococcota</taxon>
        <taxon>Myxococcia</taxon>
        <taxon>Myxococcales</taxon>
        <taxon>Cystobacterineae</taxon>
        <taxon>Archangiaceae</taxon>
        <taxon>Hyalangium</taxon>
    </lineage>
</organism>
<sequence length="296" mass="32312">MFQPTAWLLLALVLLVAAPAAAQPLARLRQDRRVSLSGAPAEPVPEVRVAAGHLTTLVFNAPLERDTLEFDTTRFKLADPGERSLSLEPTTDLGAGERLVVKVRFKDRALPGQAVFAVVSHATEVDGRVEVDRRANTPEALMAALTQTQAELERLKSWCEVSGPARLAFSGQMDENGVVPVLFRSEMPLEGSGGLEVTGAMGYMGKAWALLVVTLHNSRSKKPWRLEQTRLSRTEGVPLRIISARMNKPQLAPGENGMVAVELDYKELKLPSGARLRLDLRDSSNARPLSLVLVKQ</sequence>
<dbReference type="NCBIfam" id="TIGR02268">
    <property type="entry name" value="Myxococcus xanthus paralogous family TIGR02268"/>
    <property type="match status" value="1"/>
</dbReference>
<gene>
    <name evidence="2" type="ORF">SYV04_05705</name>
</gene>
<reference evidence="2 3" key="1">
    <citation type="submission" date="2023-12" db="EMBL/GenBank/DDBJ databases">
        <title>the genome sequence of Hyalangium sp. s54d21.</title>
        <authorList>
            <person name="Zhang X."/>
        </authorList>
    </citation>
    <scope>NUCLEOTIDE SEQUENCE [LARGE SCALE GENOMIC DNA]</scope>
    <source>
        <strain evidence="3">s54d21</strain>
    </source>
</reference>
<accession>A0ABU5H174</accession>
<feature type="chain" id="PRO_5045254121" evidence="1">
    <location>
        <begin position="23"/>
        <end position="296"/>
    </location>
</feature>
<dbReference type="RefSeq" id="WP_321544591.1">
    <property type="nucleotide sequence ID" value="NZ_JAXIVS010000002.1"/>
</dbReference>
<keyword evidence="1" id="KW-0732">Signal</keyword>
<protein>
    <submittedName>
        <fullName evidence="2">DUF2381 family protein</fullName>
    </submittedName>
</protein>
<evidence type="ECO:0000313" key="2">
    <source>
        <dbReference type="EMBL" id="MDY7225865.1"/>
    </source>
</evidence>
<feature type="signal peptide" evidence="1">
    <location>
        <begin position="1"/>
        <end position="22"/>
    </location>
</feature>
<proteinExistence type="predicted"/>
<name>A0ABU5H174_9BACT</name>
<dbReference type="InterPro" id="IPR011754">
    <property type="entry name" value="Mxa_paralog_2268"/>
</dbReference>
<keyword evidence="3" id="KW-1185">Reference proteome</keyword>
<dbReference type="EMBL" id="JAXIVS010000002">
    <property type="protein sequence ID" value="MDY7225865.1"/>
    <property type="molecule type" value="Genomic_DNA"/>
</dbReference>
<evidence type="ECO:0000256" key="1">
    <source>
        <dbReference type="SAM" id="SignalP"/>
    </source>
</evidence>